<sequence>MGRGWRGTRVRPEEQLRWEGPRVVLGAGAQPPAFAPSTWEAAVGSLVFMYLIAHSRPQLHLQAEQPSGVSLSPAPETPVALTSRCTPASWSEGEDEL</sequence>
<evidence type="ECO:0000313" key="3">
    <source>
        <dbReference type="Proteomes" id="UP001176941"/>
    </source>
</evidence>
<dbReference type="EMBL" id="OX459941">
    <property type="protein sequence ID" value="CAI9176162.1"/>
    <property type="molecule type" value="Genomic_DNA"/>
</dbReference>
<proteinExistence type="predicted"/>
<gene>
    <name evidence="2" type="ORF">MRATA1EN1_LOCUS25124</name>
</gene>
<reference evidence="2" key="1">
    <citation type="submission" date="2023-04" db="EMBL/GenBank/DDBJ databases">
        <authorList>
            <consortium name="ELIXIR-Norway"/>
        </authorList>
    </citation>
    <scope>NUCLEOTIDE SEQUENCE [LARGE SCALE GENOMIC DNA]</scope>
</reference>
<name>A0ABN8ZQE2_RANTA</name>
<dbReference type="Proteomes" id="UP001176941">
    <property type="component" value="Chromosome 5"/>
</dbReference>
<feature type="region of interest" description="Disordered" evidence="1">
    <location>
        <begin position="64"/>
        <end position="97"/>
    </location>
</feature>
<protein>
    <submittedName>
        <fullName evidence="2">Uncharacterized protein</fullName>
    </submittedName>
</protein>
<evidence type="ECO:0000313" key="2">
    <source>
        <dbReference type="EMBL" id="CAI9176162.1"/>
    </source>
</evidence>
<organism evidence="2 3">
    <name type="scientific">Rangifer tarandus platyrhynchus</name>
    <name type="common">Svalbard reindeer</name>
    <dbReference type="NCBI Taxonomy" id="3082113"/>
    <lineage>
        <taxon>Eukaryota</taxon>
        <taxon>Metazoa</taxon>
        <taxon>Chordata</taxon>
        <taxon>Craniata</taxon>
        <taxon>Vertebrata</taxon>
        <taxon>Euteleostomi</taxon>
        <taxon>Mammalia</taxon>
        <taxon>Eutheria</taxon>
        <taxon>Laurasiatheria</taxon>
        <taxon>Artiodactyla</taxon>
        <taxon>Ruminantia</taxon>
        <taxon>Pecora</taxon>
        <taxon>Cervidae</taxon>
        <taxon>Odocoileinae</taxon>
        <taxon>Rangifer</taxon>
    </lineage>
</organism>
<accession>A0ABN8ZQE2</accession>
<evidence type="ECO:0000256" key="1">
    <source>
        <dbReference type="SAM" id="MobiDB-lite"/>
    </source>
</evidence>
<keyword evidence="3" id="KW-1185">Reference proteome</keyword>